<dbReference type="EnsemblPlants" id="Ma02_t01690.1">
    <property type="protein sequence ID" value="Ma02_p01690.1"/>
    <property type="gene ID" value="Ma02_g01690"/>
</dbReference>
<keyword evidence="3" id="KW-1185">Reference proteome</keyword>
<dbReference type="Proteomes" id="UP000012960">
    <property type="component" value="Unplaced"/>
</dbReference>
<gene>
    <name evidence="1" type="ORF">GSMUA_56280.1</name>
</gene>
<dbReference type="EMBL" id="HG996467">
    <property type="protein sequence ID" value="CAG1860734.1"/>
    <property type="molecule type" value="Genomic_DNA"/>
</dbReference>
<accession>A0A804HY82</accession>
<evidence type="ECO:0000313" key="2">
    <source>
        <dbReference type="EnsemblPlants" id="Ma02_p01690.1"/>
    </source>
</evidence>
<dbReference type="AlphaFoldDB" id="A0A804HY82"/>
<proteinExistence type="predicted"/>
<protein>
    <submittedName>
        <fullName evidence="1">(wild Malaysian banana) hypothetical protein</fullName>
    </submittedName>
</protein>
<dbReference type="Gramene" id="Ma02_t01690.1">
    <property type="protein sequence ID" value="Ma02_p01690.1"/>
    <property type="gene ID" value="Ma02_g01690"/>
</dbReference>
<name>A0A804HY82_MUSAM</name>
<evidence type="ECO:0000313" key="1">
    <source>
        <dbReference type="EMBL" id="CAG1860734.1"/>
    </source>
</evidence>
<sequence>MLPNSFFSTPHSTNCLFSLIRLKHVPFYTGRIRTKLGIVQKRGKAECCQDSIDHPFFLRQRSTHFPRNRSYISFPFPFQSSYVFPHPFVDLGKNPILANSFS</sequence>
<evidence type="ECO:0000313" key="3">
    <source>
        <dbReference type="Proteomes" id="UP000012960"/>
    </source>
</evidence>
<dbReference type="InParanoid" id="A0A804HY82"/>
<organism evidence="2 3">
    <name type="scientific">Musa acuminata subsp. malaccensis</name>
    <name type="common">Wild banana</name>
    <name type="synonym">Musa malaccensis</name>
    <dbReference type="NCBI Taxonomy" id="214687"/>
    <lineage>
        <taxon>Eukaryota</taxon>
        <taxon>Viridiplantae</taxon>
        <taxon>Streptophyta</taxon>
        <taxon>Embryophyta</taxon>
        <taxon>Tracheophyta</taxon>
        <taxon>Spermatophyta</taxon>
        <taxon>Magnoliopsida</taxon>
        <taxon>Liliopsida</taxon>
        <taxon>Zingiberales</taxon>
        <taxon>Musaceae</taxon>
        <taxon>Musa</taxon>
    </lineage>
</organism>
<reference evidence="2" key="2">
    <citation type="submission" date="2021-05" db="UniProtKB">
        <authorList>
            <consortium name="EnsemblPlants"/>
        </authorList>
    </citation>
    <scope>IDENTIFICATION</scope>
    <source>
        <strain evidence="2">subsp. malaccensis</strain>
    </source>
</reference>
<reference evidence="1" key="1">
    <citation type="submission" date="2021-03" db="EMBL/GenBank/DDBJ databases">
        <authorList>
            <consortium name="Genoscope - CEA"/>
            <person name="William W."/>
        </authorList>
    </citation>
    <scope>NUCLEOTIDE SEQUENCE</scope>
    <source>
        <strain evidence="1">Doubled-haploid Pahang</strain>
    </source>
</reference>